<organism evidence="2 3">
    <name type="scientific">Botrytis hyacinthi</name>
    <dbReference type="NCBI Taxonomy" id="278943"/>
    <lineage>
        <taxon>Eukaryota</taxon>
        <taxon>Fungi</taxon>
        <taxon>Dikarya</taxon>
        <taxon>Ascomycota</taxon>
        <taxon>Pezizomycotina</taxon>
        <taxon>Leotiomycetes</taxon>
        <taxon>Helotiales</taxon>
        <taxon>Sclerotiniaceae</taxon>
        <taxon>Botrytis</taxon>
    </lineage>
</organism>
<dbReference type="EMBL" id="PQXK01000053">
    <property type="protein sequence ID" value="TGO39482.1"/>
    <property type="molecule type" value="Genomic_DNA"/>
</dbReference>
<reference evidence="2 3" key="1">
    <citation type="submission" date="2017-12" db="EMBL/GenBank/DDBJ databases">
        <title>Comparative genomics of Botrytis spp.</title>
        <authorList>
            <person name="Valero-Jimenez C.A."/>
            <person name="Tapia P."/>
            <person name="Veloso J."/>
            <person name="Silva-Moreno E."/>
            <person name="Staats M."/>
            <person name="Valdes J.H."/>
            <person name="Van Kan J.A.L."/>
        </authorList>
    </citation>
    <scope>NUCLEOTIDE SEQUENCE [LARGE SCALE GENOMIC DNA]</scope>
    <source>
        <strain evidence="2 3">Bh0001</strain>
    </source>
</reference>
<keyword evidence="3" id="KW-1185">Reference proteome</keyword>
<comment type="caution">
    <text evidence="2">The sequence shown here is derived from an EMBL/GenBank/DDBJ whole genome shotgun (WGS) entry which is preliminary data.</text>
</comment>
<evidence type="ECO:0000313" key="2">
    <source>
        <dbReference type="EMBL" id="TGO39482.1"/>
    </source>
</evidence>
<accession>A0A4Z1GVU0</accession>
<sequence length="205" mass="21892">MASRGTSSTGLGEQNKKSSPIAVPTRHRRRGASKDRAAKTTGEGAPSTLEPPNMTHKFGQKPTLKAPAIFKNITKKTDPSDNESESPSDDGNYTYPSGSENMFDMSDLEKKLPAKSPPKAKDASKKGGSSKTAEPKPPKKSSAESASAKKLVKRKTLPIESDSDGPQLERRGTGDRDSSRRGPSKERTRDGKKSNKDPAKAGGSR</sequence>
<proteinExistence type="predicted"/>
<feature type="region of interest" description="Disordered" evidence="1">
    <location>
        <begin position="1"/>
        <end position="205"/>
    </location>
</feature>
<dbReference type="AlphaFoldDB" id="A0A4Z1GVU0"/>
<name>A0A4Z1GVU0_9HELO</name>
<evidence type="ECO:0000256" key="1">
    <source>
        <dbReference type="SAM" id="MobiDB-lite"/>
    </source>
</evidence>
<feature type="compositionally biased region" description="Basic and acidic residues" evidence="1">
    <location>
        <begin position="167"/>
        <end position="199"/>
    </location>
</feature>
<evidence type="ECO:0000313" key="3">
    <source>
        <dbReference type="Proteomes" id="UP000297814"/>
    </source>
</evidence>
<protein>
    <submittedName>
        <fullName evidence="2">Uncharacterized protein</fullName>
    </submittedName>
</protein>
<gene>
    <name evidence="2" type="ORF">BHYA_0053g00370</name>
</gene>
<dbReference type="Proteomes" id="UP000297814">
    <property type="component" value="Unassembled WGS sequence"/>
</dbReference>
<feature type="compositionally biased region" description="Polar residues" evidence="1">
    <location>
        <begin position="1"/>
        <end position="12"/>
    </location>
</feature>